<dbReference type="Proteomes" id="UP000000763">
    <property type="component" value="Chromosome 9"/>
</dbReference>
<feature type="region of interest" description="Disordered" evidence="1">
    <location>
        <begin position="1"/>
        <end position="22"/>
    </location>
</feature>
<accession>A0A0P0XMM8</accession>
<evidence type="ECO:0000313" key="3">
    <source>
        <dbReference type="Proteomes" id="UP000000763"/>
    </source>
</evidence>
<gene>
    <name evidence="2" type="primary">P0711F01.42</name>
</gene>
<protein>
    <submittedName>
        <fullName evidence="2">Uncharacterized protein</fullName>
    </submittedName>
</protein>
<reference evidence="3" key="2">
    <citation type="journal article" date="2008" name="Nucleic Acids Res.">
        <title>The rice annotation project database (RAP-DB): 2008 update.</title>
        <authorList>
            <consortium name="The rice annotation project (RAP)"/>
        </authorList>
    </citation>
    <scope>GENOME REANNOTATION</scope>
    <source>
        <strain evidence="3">cv. Nipponbare</strain>
    </source>
</reference>
<reference evidence="3" key="1">
    <citation type="journal article" date="2005" name="Nature">
        <title>The map-based sequence of the rice genome.</title>
        <authorList>
            <consortium name="International rice genome sequencing project (IRGSP)"/>
            <person name="Matsumoto T."/>
            <person name="Wu J."/>
            <person name="Kanamori H."/>
            <person name="Katayose Y."/>
            <person name="Fujisawa M."/>
            <person name="Namiki N."/>
            <person name="Mizuno H."/>
            <person name="Yamamoto K."/>
            <person name="Antonio B.A."/>
            <person name="Baba T."/>
            <person name="Sakata K."/>
            <person name="Nagamura Y."/>
            <person name="Aoki H."/>
            <person name="Arikawa K."/>
            <person name="Arita K."/>
            <person name="Bito T."/>
            <person name="Chiden Y."/>
            <person name="Fujitsuka N."/>
            <person name="Fukunaka R."/>
            <person name="Hamada M."/>
            <person name="Harada C."/>
            <person name="Hayashi A."/>
            <person name="Hijishita S."/>
            <person name="Honda M."/>
            <person name="Hosokawa S."/>
            <person name="Ichikawa Y."/>
            <person name="Idonuma A."/>
            <person name="Iijima M."/>
            <person name="Ikeda M."/>
            <person name="Ikeno M."/>
            <person name="Ito K."/>
            <person name="Ito S."/>
            <person name="Ito T."/>
            <person name="Ito Y."/>
            <person name="Ito Y."/>
            <person name="Iwabuchi A."/>
            <person name="Kamiya K."/>
            <person name="Karasawa W."/>
            <person name="Kurita K."/>
            <person name="Katagiri S."/>
            <person name="Kikuta A."/>
            <person name="Kobayashi H."/>
            <person name="Kobayashi N."/>
            <person name="Machita K."/>
            <person name="Maehara T."/>
            <person name="Masukawa M."/>
            <person name="Mizubayashi T."/>
            <person name="Mukai Y."/>
            <person name="Nagasaki H."/>
            <person name="Nagata Y."/>
            <person name="Naito S."/>
            <person name="Nakashima M."/>
            <person name="Nakama Y."/>
            <person name="Nakamichi Y."/>
            <person name="Nakamura M."/>
            <person name="Meguro A."/>
            <person name="Negishi M."/>
            <person name="Ohta I."/>
            <person name="Ohta T."/>
            <person name="Okamoto M."/>
            <person name="Ono N."/>
            <person name="Saji S."/>
            <person name="Sakaguchi M."/>
            <person name="Sakai K."/>
            <person name="Shibata M."/>
            <person name="Shimokawa T."/>
            <person name="Song J."/>
            <person name="Takazaki Y."/>
            <person name="Terasawa K."/>
            <person name="Tsugane M."/>
            <person name="Tsuji K."/>
            <person name="Ueda S."/>
            <person name="Waki K."/>
            <person name="Yamagata H."/>
            <person name="Yamamoto M."/>
            <person name="Yamamoto S."/>
            <person name="Yamane H."/>
            <person name="Yoshiki S."/>
            <person name="Yoshihara R."/>
            <person name="Yukawa K."/>
            <person name="Zhong H."/>
            <person name="Yano M."/>
            <person name="Yuan Q."/>
            <person name="Ouyang S."/>
            <person name="Liu J."/>
            <person name="Jones K.M."/>
            <person name="Gansberger K."/>
            <person name="Moffat K."/>
            <person name="Hill J."/>
            <person name="Bera J."/>
            <person name="Fadrosh D."/>
            <person name="Jin S."/>
            <person name="Johri S."/>
            <person name="Kim M."/>
            <person name="Overton L."/>
            <person name="Reardon M."/>
            <person name="Tsitrin T."/>
            <person name="Vuong H."/>
            <person name="Weaver B."/>
            <person name="Ciecko A."/>
            <person name="Tallon L."/>
            <person name="Jackson J."/>
            <person name="Pai G."/>
            <person name="Aken S.V."/>
            <person name="Utterback T."/>
            <person name="Reidmuller S."/>
            <person name="Feldblyum T."/>
            <person name="Hsiao J."/>
            <person name="Zismann V."/>
            <person name="Iobst S."/>
            <person name="de Vazeille A.R."/>
            <person name="Buell C.R."/>
            <person name="Ying K."/>
            <person name="Li Y."/>
            <person name="Lu T."/>
            <person name="Huang Y."/>
            <person name="Zhao Q."/>
            <person name="Feng Q."/>
            <person name="Zhang L."/>
            <person name="Zhu J."/>
            <person name="Weng Q."/>
            <person name="Mu J."/>
            <person name="Lu Y."/>
            <person name="Fan D."/>
            <person name="Liu Y."/>
            <person name="Guan J."/>
            <person name="Zhang Y."/>
            <person name="Yu S."/>
            <person name="Liu X."/>
            <person name="Zhang Y."/>
            <person name="Hong G."/>
            <person name="Han B."/>
            <person name="Choisne N."/>
            <person name="Demange N."/>
            <person name="Orjeda G."/>
            <person name="Samain S."/>
            <person name="Cattolico L."/>
            <person name="Pelletier E."/>
            <person name="Couloux A."/>
            <person name="Segurens B."/>
            <person name="Wincker P."/>
            <person name="D'Hont A."/>
            <person name="Scarpelli C."/>
            <person name="Weissenbach J."/>
            <person name="Salanoubat M."/>
            <person name="Quetier F."/>
            <person name="Yu Y."/>
            <person name="Kim H.R."/>
            <person name="Rambo T."/>
            <person name="Currie J."/>
            <person name="Collura K."/>
            <person name="Luo M."/>
            <person name="Yang T."/>
            <person name="Ammiraju J.S.S."/>
            <person name="Engler F."/>
            <person name="Soderlund C."/>
            <person name="Wing R.A."/>
            <person name="Palmer L.E."/>
            <person name="de la Bastide M."/>
            <person name="Spiegel L."/>
            <person name="Nascimento L."/>
            <person name="Zutavern T."/>
            <person name="O'Shaughnessy A."/>
            <person name="Dike S."/>
            <person name="Dedhia N."/>
            <person name="Preston R."/>
            <person name="Balija V."/>
            <person name="McCombie W.R."/>
            <person name="Chow T."/>
            <person name="Chen H."/>
            <person name="Chung M."/>
            <person name="Chen C."/>
            <person name="Shaw J."/>
            <person name="Wu H."/>
            <person name="Hsiao K."/>
            <person name="Chao Y."/>
            <person name="Chu M."/>
            <person name="Cheng C."/>
            <person name="Hour A."/>
            <person name="Lee P."/>
            <person name="Lin S."/>
            <person name="Lin Y."/>
            <person name="Liou J."/>
            <person name="Liu S."/>
            <person name="Hsing Y."/>
            <person name="Raghuvanshi S."/>
            <person name="Mohanty A."/>
            <person name="Bharti A.K."/>
            <person name="Gaur A."/>
            <person name="Gupta V."/>
            <person name="Kumar D."/>
            <person name="Ravi V."/>
            <person name="Vij S."/>
            <person name="Kapur A."/>
            <person name="Khurana P."/>
            <person name="Khurana P."/>
            <person name="Khurana J.P."/>
            <person name="Tyagi A.K."/>
            <person name="Gaikwad K."/>
            <person name="Singh A."/>
            <person name="Dalal V."/>
            <person name="Srivastava S."/>
            <person name="Dixit A."/>
            <person name="Pal A.K."/>
            <person name="Ghazi I.A."/>
            <person name="Yadav M."/>
            <person name="Pandit A."/>
            <person name="Bhargava A."/>
            <person name="Sureshbabu K."/>
            <person name="Batra K."/>
            <person name="Sharma T.R."/>
            <person name="Mohapatra T."/>
            <person name="Singh N.K."/>
            <person name="Messing J."/>
            <person name="Nelson A.B."/>
            <person name="Fuks G."/>
            <person name="Kavchok S."/>
            <person name="Keizer G."/>
            <person name="Linton E."/>
            <person name="Llaca V."/>
            <person name="Song R."/>
            <person name="Tanyolac B."/>
            <person name="Young S."/>
            <person name="Ho-Il K."/>
            <person name="Hahn J.H."/>
            <person name="Sangsakoo G."/>
            <person name="Vanavichit A."/>
            <person name="de Mattos Luiz.A.T."/>
            <person name="Zimmer P.D."/>
            <person name="Malone G."/>
            <person name="Dellagostin O."/>
            <person name="de Oliveira A.C."/>
            <person name="Bevan M."/>
            <person name="Bancroft I."/>
            <person name="Minx P."/>
            <person name="Cordum H."/>
            <person name="Wilson R."/>
            <person name="Cheng Z."/>
            <person name="Jin W."/>
            <person name="Jiang J."/>
            <person name="Leong S.A."/>
            <person name="Iwama H."/>
            <person name="Gojobori T."/>
            <person name="Itoh T."/>
            <person name="Niimura Y."/>
            <person name="Fujii Y."/>
            <person name="Habara T."/>
            <person name="Sakai H."/>
            <person name="Sato Y."/>
            <person name="Wilson G."/>
            <person name="Kumar K."/>
            <person name="McCouch S."/>
            <person name="Juretic N."/>
            <person name="Hoen D."/>
            <person name="Wright S."/>
            <person name="Bruskiewich R."/>
            <person name="Bureau T."/>
            <person name="Miyao A."/>
            <person name="Hirochika H."/>
            <person name="Nishikawa T."/>
            <person name="Kadowaki K."/>
            <person name="Sugiura M."/>
            <person name="Burr B."/>
            <person name="Sasaki T."/>
        </authorList>
    </citation>
    <scope>NUCLEOTIDE SEQUENCE [LARGE SCALE GENOMIC DNA]</scope>
    <source>
        <strain evidence="3">cv. Nipponbare</strain>
    </source>
</reference>
<feature type="region of interest" description="Disordered" evidence="1">
    <location>
        <begin position="64"/>
        <end position="92"/>
    </location>
</feature>
<evidence type="ECO:0000256" key="1">
    <source>
        <dbReference type="SAM" id="MobiDB-lite"/>
    </source>
</evidence>
<evidence type="ECO:0000313" key="2">
    <source>
        <dbReference type="EMBL" id="BAD23321.1"/>
    </source>
</evidence>
<dbReference type="EMBL" id="AP005508">
    <property type="protein sequence ID" value="BAD23321.1"/>
    <property type="molecule type" value="Genomic_DNA"/>
</dbReference>
<sequence>MAPPTALARRGGGGGSGEYRWRRQRLPAREECRRCRSSVGGGCRRLRPIGMAAVAAALLFSSDDEADAGSPSSGVLGAGGGPRRRLRGEPRRLARRPAFPVLGVETPLSSSVGDFSRVYHAFTC</sequence>
<name>A0A0P0XMM8_ORYSJ</name>
<dbReference type="AlphaFoldDB" id="A0A0P0XMM8"/>
<proteinExistence type="predicted"/>
<organism evidence="2 3">
    <name type="scientific">Oryza sativa subsp. japonica</name>
    <name type="common">Rice</name>
    <dbReference type="NCBI Taxonomy" id="39947"/>
    <lineage>
        <taxon>Eukaryota</taxon>
        <taxon>Viridiplantae</taxon>
        <taxon>Streptophyta</taxon>
        <taxon>Embryophyta</taxon>
        <taxon>Tracheophyta</taxon>
        <taxon>Spermatophyta</taxon>
        <taxon>Magnoliopsida</taxon>
        <taxon>Liliopsida</taxon>
        <taxon>Poales</taxon>
        <taxon>Poaceae</taxon>
        <taxon>BOP clade</taxon>
        <taxon>Oryzoideae</taxon>
        <taxon>Oryzeae</taxon>
        <taxon>Oryzinae</taxon>
        <taxon>Oryza</taxon>
        <taxon>Oryza sativa</taxon>
    </lineage>
</organism>